<accession>A0AAU9W8L3</accession>
<reference evidence="3 4" key="1">
    <citation type="submission" date="2022-05" db="EMBL/GenBank/DDBJ databases">
        <authorList>
            <consortium name="Genoscope - CEA"/>
            <person name="William W."/>
        </authorList>
    </citation>
    <scope>NUCLEOTIDE SEQUENCE [LARGE SCALE GENOMIC DNA]</scope>
</reference>
<dbReference type="Proteomes" id="UP001159428">
    <property type="component" value="Unassembled WGS sequence"/>
</dbReference>
<protein>
    <submittedName>
        <fullName evidence="3">Uncharacterized protein</fullName>
    </submittedName>
</protein>
<evidence type="ECO:0000313" key="3">
    <source>
        <dbReference type="EMBL" id="CAH3104637.1"/>
    </source>
</evidence>
<organism evidence="3 4">
    <name type="scientific">Pocillopora meandrina</name>
    <dbReference type="NCBI Taxonomy" id="46732"/>
    <lineage>
        <taxon>Eukaryota</taxon>
        <taxon>Metazoa</taxon>
        <taxon>Cnidaria</taxon>
        <taxon>Anthozoa</taxon>
        <taxon>Hexacorallia</taxon>
        <taxon>Scleractinia</taxon>
        <taxon>Astrocoeniina</taxon>
        <taxon>Pocilloporidae</taxon>
        <taxon>Pocillopora</taxon>
    </lineage>
</organism>
<feature type="compositionally biased region" description="Polar residues" evidence="2">
    <location>
        <begin position="29"/>
        <end position="44"/>
    </location>
</feature>
<keyword evidence="1" id="KW-0175">Coiled coil</keyword>
<gene>
    <name evidence="3" type="ORF">PMEA_00034818</name>
</gene>
<feature type="coiled-coil region" evidence="1">
    <location>
        <begin position="157"/>
        <end position="184"/>
    </location>
</feature>
<feature type="compositionally biased region" description="Polar residues" evidence="2">
    <location>
        <begin position="377"/>
        <end position="397"/>
    </location>
</feature>
<feature type="region of interest" description="Disordered" evidence="2">
    <location>
        <begin position="24"/>
        <end position="76"/>
    </location>
</feature>
<feature type="compositionally biased region" description="Acidic residues" evidence="2">
    <location>
        <begin position="399"/>
        <end position="419"/>
    </location>
</feature>
<keyword evidence="4" id="KW-1185">Reference proteome</keyword>
<feature type="region of interest" description="Disordered" evidence="2">
    <location>
        <begin position="521"/>
        <end position="541"/>
    </location>
</feature>
<dbReference type="AlphaFoldDB" id="A0AAU9W8L3"/>
<feature type="coiled-coil region" evidence="1">
    <location>
        <begin position="306"/>
        <end position="354"/>
    </location>
</feature>
<feature type="region of interest" description="Disordered" evidence="2">
    <location>
        <begin position="376"/>
        <end position="437"/>
    </location>
</feature>
<evidence type="ECO:0000256" key="1">
    <source>
        <dbReference type="SAM" id="Coils"/>
    </source>
</evidence>
<sequence length="731" mass="85274">MSFPRDKPFLVDIFKSDARGNPFERLDTIQETYRGNTRKTSSLGLPSIDSAYGDSDSLSPVSNSNSHEDEKSVSTSEFSFDDLDEFRSDAKLSSNKRADNYMLSKKDMQEIEDRVEENLREDFKKIWHNARLKELQIKKKFTKVIDNARDMLIEARVHAEKEAVNKLEERAEEKQSEIMKKRSLRKWQILNKKNKKEGNEIPEHNFGGGDEWVRQQVEEMAALRKIQSDLDRARARRKSSTGLISILKAKKAGKIKQMMQTEMRKLERIDEIQNLIQDLVDLGLNEQADSLRGSIQSKEKADITLRHQLKEERNKARVEALKKKEEEVEKLRKKRIAEVERLEQEREAREERERHDAVTGFNNNVRIVLPKIEGTKRNSSLTGSETHSLITSASSITPEMDDDSDLDEMALQEEDEDEERNGRKDGEDEPKQNVDDEYHLIKLSATAEKEIRQRAKQTLKKELTRLRYEAAAKRNETRRKFKVVIEDTRSQLIATRIEAEKVSIDRLEERAGKQQARIMQERAQRKKEEKGKEVEYGDRGKAHSEELASLRKIQAELDRARARRKHSLAAVLTTVNGKAKVANLLQHEVKRLERAEEVQKIIVELHSLGLTQAAIDLTHALQGKEDSEMEFRNQLHADQMKAKKKVSMLVESEIEKVRKECMAEMERKELERLEKERLKKEREEKERREREMAKLKKMARDMAMKKMFKESMFNTSVSRPFSFSYFPSLKK</sequence>
<evidence type="ECO:0000313" key="4">
    <source>
        <dbReference type="Proteomes" id="UP001159428"/>
    </source>
</evidence>
<feature type="compositionally biased region" description="Basic and acidic residues" evidence="2">
    <location>
        <begin position="420"/>
        <end position="437"/>
    </location>
</feature>
<feature type="compositionally biased region" description="Low complexity" evidence="2">
    <location>
        <begin position="54"/>
        <end position="65"/>
    </location>
</feature>
<proteinExistence type="predicted"/>
<name>A0AAU9W8L3_9CNID</name>
<feature type="region of interest" description="Disordered" evidence="2">
    <location>
        <begin position="677"/>
        <end position="696"/>
    </location>
</feature>
<comment type="caution">
    <text evidence="3">The sequence shown here is derived from an EMBL/GenBank/DDBJ whole genome shotgun (WGS) entry which is preliminary data.</text>
</comment>
<dbReference type="EMBL" id="CALNXJ010000009">
    <property type="protein sequence ID" value="CAH3104637.1"/>
    <property type="molecule type" value="Genomic_DNA"/>
</dbReference>
<evidence type="ECO:0000256" key="2">
    <source>
        <dbReference type="SAM" id="MobiDB-lite"/>
    </source>
</evidence>